<dbReference type="Pfam" id="PF01476">
    <property type="entry name" value="LysM"/>
    <property type="match status" value="1"/>
</dbReference>
<dbReference type="PROSITE" id="PS00678">
    <property type="entry name" value="WD_REPEATS_1"/>
    <property type="match status" value="1"/>
</dbReference>
<dbReference type="PANTHER" id="PTHR23354:SF62">
    <property type="entry name" value="MUSTARD, ISOFORM V"/>
    <property type="match status" value="1"/>
</dbReference>
<dbReference type="SMART" id="SM00257">
    <property type="entry name" value="LysM"/>
    <property type="match status" value="1"/>
</dbReference>
<evidence type="ECO:0000259" key="10">
    <source>
        <dbReference type="PROSITE" id="PS51886"/>
    </source>
</evidence>
<feature type="region of interest" description="Disordered" evidence="8">
    <location>
        <begin position="598"/>
        <end position="618"/>
    </location>
</feature>
<evidence type="ECO:0000313" key="11">
    <source>
        <dbReference type="EMBL" id="NDV29284.1"/>
    </source>
</evidence>
<accession>A0A6B2KWW9</accession>
<evidence type="ECO:0000256" key="6">
    <source>
        <dbReference type="ARBA" id="ARBA00040604"/>
    </source>
</evidence>
<evidence type="ECO:0000256" key="3">
    <source>
        <dbReference type="ARBA" id="ARBA00022574"/>
    </source>
</evidence>
<dbReference type="InterPro" id="IPR018392">
    <property type="entry name" value="LysM"/>
</dbReference>
<comment type="similarity">
    <text evidence="2">Belongs to the OXR1 family.</text>
</comment>
<keyword evidence="4" id="KW-0677">Repeat</keyword>
<feature type="domain" description="TLDc" evidence="10">
    <location>
        <begin position="828"/>
        <end position="990"/>
    </location>
</feature>
<dbReference type="InterPro" id="IPR019775">
    <property type="entry name" value="WD40_repeat_CS"/>
</dbReference>
<dbReference type="InterPro" id="IPR015943">
    <property type="entry name" value="WD40/YVTN_repeat-like_dom_sf"/>
</dbReference>
<name>A0A6B2KWW9_9EUKA</name>
<dbReference type="PROSITE" id="PS50082">
    <property type="entry name" value="WD_REPEATS_2"/>
    <property type="match status" value="1"/>
</dbReference>
<evidence type="ECO:0000256" key="8">
    <source>
        <dbReference type="SAM" id="MobiDB-lite"/>
    </source>
</evidence>
<evidence type="ECO:0000256" key="4">
    <source>
        <dbReference type="ARBA" id="ARBA00022737"/>
    </source>
</evidence>
<evidence type="ECO:0000256" key="1">
    <source>
        <dbReference type="ARBA" id="ARBA00004173"/>
    </source>
</evidence>
<proteinExistence type="inferred from homology"/>
<evidence type="ECO:0000256" key="5">
    <source>
        <dbReference type="ARBA" id="ARBA00023128"/>
    </source>
</evidence>
<dbReference type="PROSITE" id="PS51886">
    <property type="entry name" value="TLDC"/>
    <property type="match status" value="1"/>
</dbReference>
<dbReference type="PANTHER" id="PTHR23354">
    <property type="entry name" value="NUCLEOLAR PROTEIN 7/ESTROGEN RECEPTOR COACTIVATOR-RELATED"/>
    <property type="match status" value="1"/>
</dbReference>
<dbReference type="SUPFAM" id="SSF50978">
    <property type="entry name" value="WD40 repeat-like"/>
    <property type="match status" value="1"/>
</dbReference>
<dbReference type="PROSITE" id="PS50294">
    <property type="entry name" value="WD_REPEATS_REGION"/>
    <property type="match status" value="1"/>
</dbReference>
<dbReference type="GO" id="GO:0005739">
    <property type="term" value="C:mitochondrion"/>
    <property type="evidence" value="ECO:0007669"/>
    <property type="project" value="UniProtKB-SubCell"/>
</dbReference>
<comment type="subcellular location">
    <subcellularLocation>
        <location evidence="1">Mitochondrion</location>
    </subcellularLocation>
</comment>
<dbReference type="SUPFAM" id="SSF54106">
    <property type="entry name" value="LysM domain"/>
    <property type="match status" value="1"/>
</dbReference>
<reference evidence="11" key="1">
    <citation type="journal article" date="2020" name="J. Eukaryot. Microbiol.">
        <title>De novo Sequencing, Assembly and Annotation of the Transcriptome for the Free-Living Testate Amoeba Arcella intermedia.</title>
        <authorList>
            <person name="Ribeiro G.M."/>
            <person name="Porfirio-Sousa A.L."/>
            <person name="Maurer-Alcala X.X."/>
            <person name="Katz L.A."/>
            <person name="Lahr D.J.G."/>
        </authorList>
    </citation>
    <scope>NUCLEOTIDE SEQUENCE</scope>
</reference>
<dbReference type="EMBL" id="GIBP01000315">
    <property type="protein sequence ID" value="NDV29284.1"/>
    <property type="molecule type" value="Transcribed_RNA"/>
</dbReference>
<dbReference type="InterPro" id="IPR006571">
    <property type="entry name" value="TLDc_dom"/>
</dbReference>
<dbReference type="Gene3D" id="2.130.10.10">
    <property type="entry name" value="YVTN repeat-like/Quinoprotein amine dehydrogenase"/>
    <property type="match status" value="2"/>
</dbReference>
<dbReference type="InterPro" id="IPR001680">
    <property type="entry name" value="WD40_rpt"/>
</dbReference>
<dbReference type="Pfam" id="PF07534">
    <property type="entry name" value="TLD"/>
    <property type="match status" value="1"/>
</dbReference>
<feature type="domain" description="LysM" evidence="9">
    <location>
        <begin position="435"/>
        <end position="479"/>
    </location>
</feature>
<dbReference type="AlphaFoldDB" id="A0A6B2KWW9"/>
<dbReference type="SMART" id="SM00320">
    <property type="entry name" value="WD40"/>
    <property type="match status" value="2"/>
</dbReference>
<evidence type="ECO:0000256" key="2">
    <source>
        <dbReference type="ARBA" id="ARBA00009540"/>
    </source>
</evidence>
<sequence>MTALEWNSNTSILASAATISNQNVVNVCQASESESKIVSVLRIHRRRITSLSWSSTDPTLLSSASMDNTVCFWDLRDFSKPQVSKINIKGNLGFHGIQLKWNRLDALQVAQQQMGQVHIWDLRNMAKPTTTILADASEIHSLDWSYTKNNLLLTSSLTKVKFWNIQSNQSIGNLSFEGALDKVSFTPFSSGITTSEKNTGKLFLYSMKSMTAPTLIDTFQGVSKESFVFNFRKCSFNSNNYYQIVAWGPKACELQYYCIDPWHIEACGEEVAEQLKLEHLKLSGRVPPVSLPTESTDTQIQTKKGFISMEEEWAALNENPVVGTTIKKMDKQERSMIVQFFPVDPSSMVLELLITFPSMYPYAAPPAFTILNNSTGTEDDKLKGEIVDLGDELVFKSKQNCIRECLQLVISKFKLSSTPKLVIEQQLAEMGDEYETYVVARGDQLSTVALTFRMGKSELRSLNKLQHSGQLVPGKVLIVKKRQHNTPYHHRDSREVRPTENTLKSLLVDVNDVFKVTMHGEDRKASSPMHNSPVVDPLDPNMLVPRHRASQNQMFRGRRVSRSPLRELIQSERVSTEWHPPNSQDEEGLPMRPRGVSNTHEKNEFGAISPNPTKGLDNIKDGIMQRKVSYVVNDFKDKFEYVSGKLTILTLYSVPQLIFEPDLNDAMVKLRGVLKFSFALDLLKIQECSQIKPTDDKVDFKTESFLLICSKEKKENNRTGIYYFRGDKKRIEEVAQKIQVWSEQKRNIKFLETLNLETATKPTAPSSDSKAPLKRTNSVRTLIAPPTEVIQAQPDIVLQETTEETQETETPAEEDRDSDDDLIIGSSILLEKSHFRKLRENIPYRFQFREWKKVFSTETDGTSLTTFYSKLSEYEPSIVIIEDSSGYRFGGYASECWTVRGNHFFGTGECFVFSILPTFAVYKWTTANDYFMVATKEFIGMGGGTSAHYAFYLDAELNCGTSEVSNTFLNRRLSATEEFRCTVVEAWAII</sequence>
<dbReference type="CDD" id="cd00118">
    <property type="entry name" value="LysM"/>
    <property type="match status" value="1"/>
</dbReference>
<feature type="repeat" description="WD" evidence="7">
    <location>
        <begin position="41"/>
        <end position="83"/>
    </location>
</feature>
<evidence type="ECO:0000256" key="7">
    <source>
        <dbReference type="PROSITE-ProRule" id="PRU00221"/>
    </source>
</evidence>
<keyword evidence="3 7" id="KW-0853">WD repeat</keyword>
<dbReference type="Pfam" id="PF00400">
    <property type="entry name" value="WD40"/>
    <property type="match status" value="1"/>
</dbReference>
<dbReference type="Gene3D" id="3.10.350.10">
    <property type="entry name" value="LysM domain"/>
    <property type="match status" value="1"/>
</dbReference>
<keyword evidence="5" id="KW-0496">Mitochondrion</keyword>
<organism evidence="11">
    <name type="scientific">Arcella intermedia</name>
    <dbReference type="NCBI Taxonomy" id="1963864"/>
    <lineage>
        <taxon>Eukaryota</taxon>
        <taxon>Amoebozoa</taxon>
        <taxon>Tubulinea</taxon>
        <taxon>Elardia</taxon>
        <taxon>Arcellinida</taxon>
        <taxon>Sphaerothecina</taxon>
        <taxon>Arcellidae</taxon>
        <taxon>Arcella</taxon>
    </lineage>
</organism>
<protein>
    <recommendedName>
        <fullName evidence="6">Oxidation resistance protein 1</fullName>
    </recommendedName>
</protein>
<dbReference type="InterPro" id="IPR036779">
    <property type="entry name" value="LysM_dom_sf"/>
</dbReference>
<dbReference type="InterPro" id="IPR036322">
    <property type="entry name" value="WD40_repeat_dom_sf"/>
</dbReference>
<dbReference type="PROSITE" id="PS51782">
    <property type="entry name" value="LYSM"/>
    <property type="match status" value="1"/>
</dbReference>
<dbReference type="SMART" id="SM00584">
    <property type="entry name" value="TLDc"/>
    <property type="match status" value="1"/>
</dbReference>
<evidence type="ECO:0000259" key="9">
    <source>
        <dbReference type="PROSITE" id="PS51782"/>
    </source>
</evidence>